<dbReference type="PANTHER" id="PTHR11571:SF224">
    <property type="entry name" value="HEMATOPOIETIC PROSTAGLANDIN D SYNTHASE"/>
    <property type="match status" value="1"/>
</dbReference>
<evidence type="ECO:0000259" key="4">
    <source>
        <dbReference type="PROSITE" id="PS50404"/>
    </source>
</evidence>
<dbReference type="Gene3D" id="1.20.1050.130">
    <property type="match status" value="1"/>
</dbReference>
<dbReference type="InterPro" id="IPR010987">
    <property type="entry name" value="Glutathione-S-Trfase_C-like"/>
</dbReference>
<organism evidence="6">
    <name type="scientific">viral metagenome</name>
    <dbReference type="NCBI Taxonomy" id="1070528"/>
    <lineage>
        <taxon>unclassified sequences</taxon>
        <taxon>metagenomes</taxon>
        <taxon>organismal metagenomes</taxon>
    </lineage>
</organism>
<dbReference type="InterPro" id="IPR036282">
    <property type="entry name" value="Glutathione-S-Trfase_C_sf"/>
</dbReference>
<evidence type="ECO:0000313" key="6">
    <source>
        <dbReference type="EMBL" id="QHU33904.1"/>
    </source>
</evidence>
<dbReference type="InterPro" id="IPR036249">
    <property type="entry name" value="Thioredoxin-like_sf"/>
</dbReference>
<accession>A0A6C0LWG5</accession>
<dbReference type="SUPFAM" id="SSF47616">
    <property type="entry name" value="GST C-terminal domain-like"/>
    <property type="match status" value="1"/>
</dbReference>
<reference evidence="6" key="1">
    <citation type="journal article" date="2020" name="Nature">
        <title>Giant virus diversity and host interactions through global metagenomics.</title>
        <authorList>
            <person name="Schulz F."/>
            <person name="Roux S."/>
            <person name="Paez-Espino D."/>
            <person name="Jungbluth S."/>
            <person name="Walsh D.A."/>
            <person name="Denef V.J."/>
            <person name="McMahon K.D."/>
            <person name="Konstantinidis K.T."/>
            <person name="Eloe-Fadrosh E.A."/>
            <person name="Kyrpides N.C."/>
            <person name="Woyke T."/>
        </authorList>
    </citation>
    <scope>NUCLEOTIDE SEQUENCE</scope>
    <source>
        <strain evidence="6">GVMAG-S-1016704-142</strain>
    </source>
</reference>
<proteinExistence type="predicted"/>
<feature type="domain" description="GST N-terminal" evidence="4">
    <location>
        <begin position="14"/>
        <end position="101"/>
    </location>
</feature>
<dbReference type="InterPro" id="IPR050213">
    <property type="entry name" value="GST_superfamily"/>
</dbReference>
<dbReference type="EC" id="2.5.1.18" evidence="1"/>
<dbReference type="Pfam" id="PF02798">
    <property type="entry name" value="GST_N"/>
    <property type="match status" value="1"/>
</dbReference>
<comment type="catalytic activity">
    <reaction evidence="3">
        <text>RX + glutathione = an S-substituted glutathione + a halide anion + H(+)</text>
        <dbReference type="Rhea" id="RHEA:16437"/>
        <dbReference type="ChEBI" id="CHEBI:15378"/>
        <dbReference type="ChEBI" id="CHEBI:16042"/>
        <dbReference type="ChEBI" id="CHEBI:17792"/>
        <dbReference type="ChEBI" id="CHEBI:57925"/>
        <dbReference type="ChEBI" id="CHEBI:90779"/>
        <dbReference type="EC" id="2.5.1.18"/>
    </reaction>
</comment>
<dbReference type="PROSITE" id="PS50404">
    <property type="entry name" value="GST_NTER"/>
    <property type="match status" value="1"/>
</dbReference>
<dbReference type="GO" id="GO:0006749">
    <property type="term" value="P:glutathione metabolic process"/>
    <property type="evidence" value="ECO:0007669"/>
    <property type="project" value="TreeGrafter"/>
</dbReference>
<evidence type="ECO:0000256" key="1">
    <source>
        <dbReference type="ARBA" id="ARBA00012452"/>
    </source>
</evidence>
<dbReference type="GO" id="GO:0004364">
    <property type="term" value="F:glutathione transferase activity"/>
    <property type="evidence" value="ECO:0007669"/>
    <property type="project" value="UniProtKB-EC"/>
</dbReference>
<keyword evidence="2" id="KW-0808">Transferase</keyword>
<dbReference type="SUPFAM" id="SSF52833">
    <property type="entry name" value="Thioredoxin-like"/>
    <property type="match status" value="1"/>
</dbReference>
<evidence type="ECO:0000256" key="3">
    <source>
        <dbReference type="ARBA" id="ARBA00047960"/>
    </source>
</evidence>
<name>A0A6C0LWG5_9ZZZZ</name>
<dbReference type="InterPro" id="IPR004045">
    <property type="entry name" value="Glutathione_S-Trfase_N"/>
</dbReference>
<dbReference type="PROSITE" id="PS50405">
    <property type="entry name" value="GST_CTER"/>
    <property type="match status" value="1"/>
</dbReference>
<protein>
    <recommendedName>
        <fullName evidence="1">glutathione transferase</fullName>
        <ecNumber evidence="1">2.5.1.18</ecNumber>
    </recommendedName>
</protein>
<evidence type="ECO:0000259" key="5">
    <source>
        <dbReference type="PROSITE" id="PS50405"/>
    </source>
</evidence>
<evidence type="ECO:0000256" key="2">
    <source>
        <dbReference type="ARBA" id="ARBA00022679"/>
    </source>
</evidence>
<dbReference type="PANTHER" id="PTHR11571">
    <property type="entry name" value="GLUTATHIONE S-TRANSFERASE"/>
    <property type="match status" value="1"/>
</dbReference>
<dbReference type="EMBL" id="MN740564">
    <property type="protein sequence ID" value="QHU33904.1"/>
    <property type="molecule type" value="Genomic_DNA"/>
</dbReference>
<dbReference type="AlphaFoldDB" id="A0A6C0LWG5"/>
<feature type="domain" description="GST C-terminal" evidence="5">
    <location>
        <begin position="103"/>
        <end position="222"/>
    </location>
</feature>
<sequence>MSALTDKSLPKEECPKPVFKYWGGMKARNIHVGFTLAGMGKLDEVEFKTDYPWPGTDEWKSLPENDLSAWKQLPCLEDNGFVMSESMAIVRYLARRFGWYTSDLIKFGQSEQQIQWADSLHYALAKAHYSDDRTNAMDQLFSEGGKVGIMLAGLEHVLGGDVHSTPGDYSACAGLNVLEDLEPGCIDGFPKIKELYSSVMGLEQVKKFIESVPTAYLKRKSD</sequence>